<dbReference type="PANTHER" id="PTHR31845:SF19">
    <property type="entry name" value="TRANSCRIPTION FACTOR DOMAIN-CONTAINING PROTEIN"/>
    <property type="match status" value="1"/>
</dbReference>
<dbReference type="PANTHER" id="PTHR31845">
    <property type="entry name" value="FINGER DOMAIN PROTEIN, PUTATIVE-RELATED"/>
    <property type="match status" value="1"/>
</dbReference>
<evidence type="ECO:0000313" key="11">
    <source>
        <dbReference type="Proteomes" id="UP000053477"/>
    </source>
</evidence>
<evidence type="ECO:0000256" key="7">
    <source>
        <dbReference type="SAM" id="Coils"/>
    </source>
</evidence>
<dbReference type="SMART" id="SM00906">
    <property type="entry name" value="Fungal_trans"/>
    <property type="match status" value="1"/>
</dbReference>
<dbReference type="EMBL" id="KQ086146">
    <property type="protein sequence ID" value="KLO07333.1"/>
    <property type="molecule type" value="Genomic_DNA"/>
</dbReference>
<evidence type="ECO:0000256" key="4">
    <source>
        <dbReference type="ARBA" id="ARBA00023125"/>
    </source>
</evidence>
<dbReference type="InterPro" id="IPR001138">
    <property type="entry name" value="Zn2Cys6_DnaBD"/>
</dbReference>
<feature type="compositionally biased region" description="Low complexity" evidence="8">
    <location>
        <begin position="100"/>
        <end position="119"/>
    </location>
</feature>
<evidence type="ECO:0000256" key="2">
    <source>
        <dbReference type="ARBA" id="ARBA00022723"/>
    </source>
</evidence>
<dbReference type="GO" id="GO:0000981">
    <property type="term" value="F:DNA-binding transcription factor activity, RNA polymerase II-specific"/>
    <property type="evidence" value="ECO:0007669"/>
    <property type="project" value="InterPro"/>
</dbReference>
<dbReference type="CDD" id="cd12148">
    <property type="entry name" value="fungal_TF_MHR"/>
    <property type="match status" value="1"/>
</dbReference>
<dbReference type="PROSITE" id="PS00463">
    <property type="entry name" value="ZN2_CY6_FUNGAL_1"/>
    <property type="match status" value="1"/>
</dbReference>
<feature type="compositionally biased region" description="Basic and acidic residues" evidence="8">
    <location>
        <begin position="761"/>
        <end position="771"/>
    </location>
</feature>
<feature type="domain" description="Zn(2)-C6 fungal-type" evidence="9">
    <location>
        <begin position="156"/>
        <end position="188"/>
    </location>
</feature>
<evidence type="ECO:0000259" key="9">
    <source>
        <dbReference type="PROSITE" id="PS50048"/>
    </source>
</evidence>
<feature type="region of interest" description="Disordered" evidence="8">
    <location>
        <begin position="754"/>
        <end position="795"/>
    </location>
</feature>
<feature type="coiled-coil region" evidence="7">
    <location>
        <begin position="198"/>
        <end position="225"/>
    </location>
</feature>
<evidence type="ECO:0000256" key="6">
    <source>
        <dbReference type="ARBA" id="ARBA00023242"/>
    </source>
</evidence>
<feature type="compositionally biased region" description="Basic and acidic residues" evidence="8">
    <location>
        <begin position="121"/>
        <end position="130"/>
    </location>
</feature>
<dbReference type="SMART" id="SM00066">
    <property type="entry name" value="GAL4"/>
    <property type="match status" value="1"/>
</dbReference>
<evidence type="ECO:0000313" key="10">
    <source>
        <dbReference type="EMBL" id="KLO07333.1"/>
    </source>
</evidence>
<gene>
    <name evidence="10" type="ORF">SCHPADRAFT_860417</name>
</gene>
<dbReference type="GO" id="GO:0008270">
    <property type="term" value="F:zinc ion binding"/>
    <property type="evidence" value="ECO:0007669"/>
    <property type="project" value="InterPro"/>
</dbReference>
<dbReference type="Gene3D" id="4.10.240.10">
    <property type="entry name" value="Zn(2)-C6 fungal-type DNA-binding domain"/>
    <property type="match status" value="1"/>
</dbReference>
<comment type="subcellular location">
    <subcellularLocation>
        <location evidence="1">Nucleus</location>
    </subcellularLocation>
</comment>
<feature type="compositionally biased region" description="Polar residues" evidence="8">
    <location>
        <begin position="264"/>
        <end position="274"/>
    </location>
</feature>
<reference evidence="10 11" key="1">
    <citation type="submission" date="2015-04" db="EMBL/GenBank/DDBJ databases">
        <title>Complete genome sequence of Schizopora paradoxa KUC8140, a cosmopolitan wood degrader in East Asia.</title>
        <authorList>
            <consortium name="DOE Joint Genome Institute"/>
            <person name="Min B."/>
            <person name="Park H."/>
            <person name="Jang Y."/>
            <person name="Kim J.-J."/>
            <person name="Kim K.H."/>
            <person name="Pangilinan J."/>
            <person name="Lipzen A."/>
            <person name="Riley R."/>
            <person name="Grigoriev I.V."/>
            <person name="Spatafora J.W."/>
            <person name="Choi I.-G."/>
        </authorList>
    </citation>
    <scope>NUCLEOTIDE SEQUENCE [LARGE SCALE GENOMIC DNA]</scope>
    <source>
        <strain evidence="10 11">KUC8140</strain>
    </source>
</reference>
<dbReference type="Pfam" id="PF04082">
    <property type="entry name" value="Fungal_trans"/>
    <property type="match status" value="1"/>
</dbReference>
<dbReference type="STRING" id="27342.A0A0H2RCU3"/>
<keyword evidence="7" id="KW-0175">Coiled coil</keyword>
<protein>
    <recommendedName>
        <fullName evidence="9">Zn(2)-C6 fungal-type domain-containing protein</fullName>
    </recommendedName>
</protein>
<feature type="compositionally biased region" description="Low complexity" evidence="8">
    <location>
        <begin position="76"/>
        <end position="92"/>
    </location>
</feature>
<feature type="compositionally biased region" description="Acidic residues" evidence="8">
    <location>
        <begin position="131"/>
        <end position="141"/>
    </location>
</feature>
<feature type="region of interest" description="Disordered" evidence="8">
    <location>
        <begin position="302"/>
        <end position="330"/>
    </location>
</feature>
<dbReference type="InParanoid" id="A0A0H2RCU3"/>
<keyword evidence="11" id="KW-1185">Reference proteome</keyword>
<dbReference type="InterPro" id="IPR051089">
    <property type="entry name" value="prtT"/>
</dbReference>
<dbReference type="Proteomes" id="UP000053477">
    <property type="component" value="Unassembled WGS sequence"/>
</dbReference>
<accession>A0A0H2RCU3</accession>
<dbReference type="OrthoDB" id="3429912at2759"/>
<feature type="compositionally biased region" description="Pro residues" evidence="8">
    <location>
        <begin position="1"/>
        <end position="26"/>
    </location>
</feature>
<feature type="compositionally biased region" description="Low complexity" evidence="8">
    <location>
        <begin position="27"/>
        <end position="44"/>
    </location>
</feature>
<feature type="region of interest" description="Disordered" evidence="8">
    <location>
        <begin position="1"/>
        <end position="143"/>
    </location>
</feature>
<dbReference type="PROSITE" id="PS50048">
    <property type="entry name" value="ZN2_CY6_FUNGAL_2"/>
    <property type="match status" value="1"/>
</dbReference>
<keyword evidence="2" id="KW-0479">Metal-binding</keyword>
<evidence type="ECO:0000256" key="5">
    <source>
        <dbReference type="ARBA" id="ARBA00023163"/>
    </source>
</evidence>
<feature type="compositionally biased region" description="Polar residues" evidence="8">
    <location>
        <begin position="303"/>
        <end position="313"/>
    </location>
</feature>
<organism evidence="10 11">
    <name type="scientific">Schizopora paradoxa</name>
    <dbReference type="NCBI Taxonomy" id="27342"/>
    <lineage>
        <taxon>Eukaryota</taxon>
        <taxon>Fungi</taxon>
        <taxon>Dikarya</taxon>
        <taxon>Basidiomycota</taxon>
        <taxon>Agaricomycotina</taxon>
        <taxon>Agaricomycetes</taxon>
        <taxon>Hymenochaetales</taxon>
        <taxon>Schizoporaceae</taxon>
        <taxon>Schizopora</taxon>
    </lineage>
</organism>
<dbReference type="CDD" id="cd00067">
    <property type="entry name" value="GAL4"/>
    <property type="match status" value="1"/>
</dbReference>
<keyword evidence="3" id="KW-0805">Transcription regulation</keyword>
<keyword evidence="6" id="KW-0539">Nucleus</keyword>
<dbReference type="AlphaFoldDB" id="A0A0H2RCU3"/>
<evidence type="ECO:0000256" key="8">
    <source>
        <dbReference type="SAM" id="MobiDB-lite"/>
    </source>
</evidence>
<dbReference type="SUPFAM" id="SSF57701">
    <property type="entry name" value="Zn2/Cys6 DNA-binding domain"/>
    <property type="match status" value="1"/>
</dbReference>
<dbReference type="InterPro" id="IPR007219">
    <property type="entry name" value="XnlR_reg_dom"/>
</dbReference>
<dbReference type="InterPro" id="IPR036864">
    <property type="entry name" value="Zn2-C6_fun-type_DNA-bd_sf"/>
</dbReference>
<dbReference type="GO" id="GO:0006351">
    <property type="term" value="P:DNA-templated transcription"/>
    <property type="evidence" value="ECO:0007669"/>
    <property type="project" value="InterPro"/>
</dbReference>
<evidence type="ECO:0000256" key="1">
    <source>
        <dbReference type="ARBA" id="ARBA00004123"/>
    </source>
</evidence>
<feature type="compositionally biased region" description="Low complexity" evidence="8">
    <location>
        <begin position="772"/>
        <end position="795"/>
    </location>
</feature>
<feature type="region of interest" description="Disordered" evidence="8">
    <location>
        <begin position="236"/>
        <end position="288"/>
    </location>
</feature>
<keyword evidence="5" id="KW-0804">Transcription</keyword>
<sequence length="933" mass="102026">MAPSPYPPPPQHPPQQPDPNLPPHPQLPASQQQPQLQIDPALALYSPGGFYAYHHQGPNTHHPHMPPPHPMQAHLAVPGHSPASSGSPSVGSDYAGTPPAESVASSSGGGAAKRSSTSADGSRKKSRLNEQEPEVDDEAEIPPELVKVKMTRGSRACTVCRRLKMKCMGAENGDKCYRCKHGNHDCVFEESNRGKRSANGTTKKNEQLARSLRKMERTLDTVLKSINQPGLAALASGMVSRSPSPSADTAEKAQALMGRDSPATHGSSLQSLHHGNSPRLHSLPDNELNPLGLLAEASLANRRATTTRTQPSADSPGGSRPPNSNVGVANDVYFKPGPMTILPLRRLYIERQIQPEMLSFTSTEEVIELFNMYFDNMNMHCNLLDREFHTPSLVCSRSPFLLTTICAISSKFYSARPELHPLLTNLSRKLAFSVPEQGYKSVEIVQAYLLLALWGCGPAERFEQDKTWLLLGMGIRVATDLNLHRKTATSGQDTPEGRARDKEVHNRERTWLMCYILDRSMSAQMGKPHSIKEDFIIRNVEHWCQQPLSTVGDGPIAAYAALQRILSRSLDILYSSTTTASGLQEDCDYYVVVRSIEVQIRAWQNYWEGKSDYRGDERYKNYMDLIGEFYFNYALLVVNSFGLQNALERSPVDIGHFFARCHTTATRCATLVRDKLGPQGFLRFSPDGHFVQCSYAVLSLLKFTRPVFRAFLEDEKKTYAIVKDVADMLENIAVGPQHTPALYSAFLHALAEGQSGQQQDHLNHKDDDRQRQQVGIQIGQQQQQQHDLSSSSSSGFGLATGNGGGFDSSASLVPPEFQFNGEMGPAMDLSTFPPTMAPVDHQGGDASGMLTMDSILSSGFWDSVLVPGYSNTLEGMSGGFVYGPGVSGLITSRLATPAVSGANTPMGGTRSELNQNNINAAFATREPAPVGQA</sequence>
<evidence type="ECO:0000256" key="3">
    <source>
        <dbReference type="ARBA" id="ARBA00023015"/>
    </source>
</evidence>
<dbReference type="GO" id="GO:0000976">
    <property type="term" value="F:transcription cis-regulatory region binding"/>
    <property type="evidence" value="ECO:0007669"/>
    <property type="project" value="TreeGrafter"/>
</dbReference>
<dbReference type="GO" id="GO:0005634">
    <property type="term" value="C:nucleus"/>
    <property type="evidence" value="ECO:0007669"/>
    <property type="project" value="UniProtKB-SubCell"/>
</dbReference>
<proteinExistence type="predicted"/>
<name>A0A0H2RCU3_9AGAM</name>
<keyword evidence="4" id="KW-0238">DNA-binding</keyword>